<accession>A0A089M7B1</accession>
<dbReference type="AlphaFoldDB" id="A0A089M7B1"/>
<sequence length="111" mass="12571">MDQSVLKLMDWLTAQAGETLVIKKQEMSDLDTVHFNLENVDYRNTEDVIDEYLDSALILRGTGNTLNRDGELVPLPQQNYEIAVSGLLLEKVDDGQVELRTERAKYSITKA</sequence>
<evidence type="ECO:0000313" key="1">
    <source>
        <dbReference type="EMBL" id="AIQ69112.1"/>
    </source>
</evidence>
<protein>
    <submittedName>
        <fullName evidence="1">Uncharacterized protein</fullName>
    </submittedName>
</protein>
<organism evidence="1 2">
    <name type="scientific">Paenibacillus graminis</name>
    <dbReference type="NCBI Taxonomy" id="189425"/>
    <lineage>
        <taxon>Bacteria</taxon>
        <taxon>Bacillati</taxon>
        <taxon>Bacillota</taxon>
        <taxon>Bacilli</taxon>
        <taxon>Bacillales</taxon>
        <taxon>Paenibacillaceae</taxon>
        <taxon>Paenibacillus</taxon>
    </lineage>
</organism>
<keyword evidence="2" id="KW-1185">Reference proteome</keyword>
<evidence type="ECO:0000313" key="2">
    <source>
        <dbReference type="Proteomes" id="UP000029500"/>
    </source>
</evidence>
<dbReference type="EMBL" id="CP009287">
    <property type="protein sequence ID" value="AIQ69112.1"/>
    <property type="molecule type" value="Genomic_DNA"/>
</dbReference>
<reference evidence="1 2" key="1">
    <citation type="submission" date="2014-08" db="EMBL/GenBank/DDBJ databases">
        <title>Comparative genomics of the Paenibacillus odorifer group.</title>
        <authorList>
            <person name="den Bakker H.C."/>
            <person name="Tsai Y.-C."/>
            <person name="Martin N."/>
            <person name="Korlach J."/>
            <person name="Wiedmann M."/>
        </authorList>
    </citation>
    <scope>NUCLEOTIDE SEQUENCE [LARGE SCALE GENOMIC DNA]</scope>
    <source>
        <strain evidence="1 2">DSM 15220</strain>
    </source>
</reference>
<dbReference type="KEGG" id="pgm:PGRAT_16855"/>
<dbReference type="HOGENOM" id="CLU_168188_0_0_9"/>
<proteinExistence type="predicted"/>
<gene>
    <name evidence="1" type="ORF">PGRAT_16855</name>
</gene>
<name>A0A089M7B1_9BACL</name>
<dbReference type="Pfam" id="PF25846">
    <property type="entry name" value="YmzB"/>
    <property type="match status" value="1"/>
</dbReference>
<dbReference type="eggNOG" id="ENOG5033BZG">
    <property type="taxonomic scope" value="Bacteria"/>
</dbReference>
<dbReference type="RefSeq" id="WP_025708120.1">
    <property type="nucleotide sequence ID" value="NZ_CP009287.1"/>
</dbReference>
<dbReference type="Proteomes" id="UP000029500">
    <property type="component" value="Chromosome"/>
</dbReference>
<dbReference type="InterPro" id="IPR058926">
    <property type="entry name" value="YmzB-like"/>
</dbReference>
<dbReference type="OrthoDB" id="2613420at2"/>